<comment type="catalytic activity">
    <reaction evidence="1">
        <text>Thiol-dependent hydrolysis of ester, thioester, amide, peptide and isopeptide bonds formed by the C-terminal Gly of ubiquitin (a 76-residue protein attached to proteins as an intracellular targeting signal).</text>
        <dbReference type="EC" id="3.4.19.12"/>
    </reaction>
</comment>
<keyword evidence="4" id="KW-0645">Protease</keyword>
<dbReference type="Proteomes" id="UP001307889">
    <property type="component" value="Chromosome 8"/>
</dbReference>
<dbReference type="Gene3D" id="3.90.70.10">
    <property type="entry name" value="Cysteine proteinases"/>
    <property type="match status" value="1"/>
</dbReference>
<dbReference type="InterPro" id="IPR028889">
    <property type="entry name" value="USP"/>
</dbReference>
<keyword evidence="9" id="KW-0472">Membrane</keyword>
<protein>
    <recommendedName>
        <fullName evidence="3">ubiquitinyl hydrolase 1</fullName>
        <ecNumber evidence="3">3.4.19.12</ecNumber>
    </recommendedName>
</protein>
<evidence type="ECO:0000256" key="7">
    <source>
        <dbReference type="ARBA" id="ARBA00022807"/>
    </source>
</evidence>
<feature type="region of interest" description="Disordered" evidence="8">
    <location>
        <begin position="350"/>
        <end position="391"/>
    </location>
</feature>
<evidence type="ECO:0000256" key="8">
    <source>
        <dbReference type="SAM" id="MobiDB-lite"/>
    </source>
</evidence>
<evidence type="ECO:0000256" key="9">
    <source>
        <dbReference type="SAM" id="Phobius"/>
    </source>
</evidence>
<keyword evidence="5" id="KW-0833">Ubl conjugation pathway</keyword>
<evidence type="ECO:0000256" key="2">
    <source>
        <dbReference type="ARBA" id="ARBA00009085"/>
    </source>
</evidence>
<evidence type="ECO:0000256" key="1">
    <source>
        <dbReference type="ARBA" id="ARBA00000707"/>
    </source>
</evidence>
<dbReference type="PROSITE" id="PS50235">
    <property type="entry name" value="USP_3"/>
    <property type="match status" value="1"/>
</dbReference>
<dbReference type="GO" id="GO:0016787">
    <property type="term" value="F:hydrolase activity"/>
    <property type="evidence" value="ECO:0007669"/>
    <property type="project" value="UniProtKB-KW"/>
</dbReference>
<evidence type="ECO:0000256" key="6">
    <source>
        <dbReference type="ARBA" id="ARBA00022801"/>
    </source>
</evidence>
<keyword evidence="7" id="KW-0788">Thiol protease</keyword>
<evidence type="ECO:0000256" key="5">
    <source>
        <dbReference type="ARBA" id="ARBA00022786"/>
    </source>
</evidence>
<comment type="similarity">
    <text evidence="2">Belongs to the peptidase C19 family.</text>
</comment>
<sequence>MDKDNILLFGLSACALGLSLFILWGPKLGRKSNSVRSLVALQNLGLTCFLNSLLQALASCPSFFEWLEARRSNGPVSESLYNVLKVLCFERDPDVVGEVYSPDVLVRHLRDKSWPSFPLEQDSHELFLHILSRLEEEESKAMPKRVESLYDIFWTQEERLNANRVTSHGDVPAFMHLANTKIEIPVLTPSPFRGYLASQLSCCNCGHKSAVVYDQFDTLTLPLPSKGISFRLQRLLGDFVSAELVDGISCDHCNKNREPSDPPVLTKASKAITIGKLPKCLSLHISRTYMSNDGHMYKRDNYVDFPEYLNMSCYTHNSSMLKDRKLQSKEADIPKVSQPAEPVVPADIHAQHNGISGGKDSPDSVRNSEEEFATPTSSAESPVPPSVLNSNNNTVQTAEMLAMAANNFLSGPIYRLKAVVEHRGTSQSGHFVTYRRGPLQTDIRHRSTDLLDQSESRWFFTSDEVVTRSSLCEAFQSSAYLLFYEKCLNDPLPPAQVQ</sequence>
<dbReference type="InterPro" id="IPR018200">
    <property type="entry name" value="USP_CS"/>
</dbReference>
<dbReference type="PROSITE" id="PS00973">
    <property type="entry name" value="USP_2"/>
    <property type="match status" value="1"/>
</dbReference>
<dbReference type="InterPro" id="IPR001394">
    <property type="entry name" value="Peptidase_C19_UCH"/>
</dbReference>
<dbReference type="EC" id="3.4.19.12" evidence="3"/>
<feature type="transmembrane region" description="Helical" evidence="9">
    <location>
        <begin position="6"/>
        <end position="26"/>
    </location>
</feature>
<dbReference type="InterPro" id="IPR038765">
    <property type="entry name" value="Papain-like_cys_pep_sf"/>
</dbReference>
<dbReference type="SUPFAM" id="SSF54001">
    <property type="entry name" value="Cysteine proteinases"/>
    <property type="match status" value="1"/>
</dbReference>
<dbReference type="CDD" id="cd02662">
    <property type="entry name" value="Peptidase_C19F"/>
    <property type="match status" value="1"/>
</dbReference>
<proteinExistence type="inferred from homology"/>
<evidence type="ECO:0000259" key="10">
    <source>
        <dbReference type="PROSITE" id="PS50235"/>
    </source>
</evidence>
<name>A0ABN7B1R8_9HEMI</name>
<dbReference type="EMBL" id="AP028916">
    <property type="protein sequence ID" value="BES97514.1"/>
    <property type="molecule type" value="Genomic_DNA"/>
</dbReference>
<keyword evidence="6 11" id="KW-0378">Hydrolase</keyword>
<keyword evidence="12" id="KW-1185">Reference proteome</keyword>
<accession>A0ABN7B1R8</accession>
<gene>
    <name evidence="11" type="ORF">NTJ_10328</name>
</gene>
<dbReference type="InterPro" id="IPR050164">
    <property type="entry name" value="Peptidase_C19"/>
</dbReference>
<dbReference type="PANTHER" id="PTHR24006">
    <property type="entry name" value="UBIQUITIN CARBOXYL-TERMINAL HYDROLASE"/>
    <property type="match status" value="1"/>
</dbReference>
<evidence type="ECO:0000313" key="11">
    <source>
        <dbReference type="EMBL" id="BES97514.1"/>
    </source>
</evidence>
<dbReference type="Pfam" id="PF00443">
    <property type="entry name" value="UCH"/>
    <property type="match status" value="1"/>
</dbReference>
<keyword evidence="9" id="KW-1133">Transmembrane helix</keyword>
<feature type="compositionally biased region" description="Basic and acidic residues" evidence="8">
    <location>
        <begin position="360"/>
        <end position="369"/>
    </location>
</feature>
<evidence type="ECO:0000313" key="12">
    <source>
        <dbReference type="Proteomes" id="UP001307889"/>
    </source>
</evidence>
<reference evidence="11 12" key="1">
    <citation type="submission" date="2023-09" db="EMBL/GenBank/DDBJ databases">
        <title>Nesidiocoris tenuis whole genome shotgun sequence.</title>
        <authorList>
            <person name="Shibata T."/>
            <person name="Shimoda M."/>
            <person name="Kobayashi T."/>
            <person name="Uehara T."/>
        </authorList>
    </citation>
    <scope>NUCLEOTIDE SEQUENCE [LARGE SCALE GENOMIC DNA]</scope>
    <source>
        <strain evidence="11 12">Japan</strain>
    </source>
</reference>
<evidence type="ECO:0000256" key="3">
    <source>
        <dbReference type="ARBA" id="ARBA00012759"/>
    </source>
</evidence>
<organism evidence="11 12">
    <name type="scientific">Nesidiocoris tenuis</name>
    <dbReference type="NCBI Taxonomy" id="355587"/>
    <lineage>
        <taxon>Eukaryota</taxon>
        <taxon>Metazoa</taxon>
        <taxon>Ecdysozoa</taxon>
        <taxon>Arthropoda</taxon>
        <taxon>Hexapoda</taxon>
        <taxon>Insecta</taxon>
        <taxon>Pterygota</taxon>
        <taxon>Neoptera</taxon>
        <taxon>Paraneoptera</taxon>
        <taxon>Hemiptera</taxon>
        <taxon>Heteroptera</taxon>
        <taxon>Panheteroptera</taxon>
        <taxon>Cimicomorpha</taxon>
        <taxon>Miridae</taxon>
        <taxon>Dicyphina</taxon>
        <taxon>Nesidiocoris</taxon>
    </lineage>
</organism>
<feature type="domain" description="USP" evidence="10">
    <location>
        <begin position="39"/>
        <end position="487"/>
    </location>
</feature>
<evidence type="ECO:0000256" key="4">
    <source>
        <dbReference type="ARBA" id="ARBA00022670"/>
    </source>
</evidence>
<keyword evidence="9" id="KW-0812">Transmembrane</keyword>
<dbReference type="PANTHER" id="PTHR24006:SF888">
    <property type="entry name" value="UBIQUITIN CARBOXYL-TERMINAL HYDROLASE 30"/>
    <property type="match status" value="1"/>
</dbReference>